<feature type="signal peptide" evidence="5">
    <location>
        <begin position="1"/>
        <end position="24"/>
    </location>
</feature>
<dbReference type="GO" id="GO:0016985">
    <property type="term" value="F:mannan endo-1,4-beta-mannosidase activity"/>
    <property type="evidence" value="ECO:0007669"/>
    <property type="project" value="InterPro"/>
</dbReference>
<evidence type="ECO:0000256" key="3">
    <source>
        <dbReference type="ARBA" id="ARBA00023295"/>
    </source>
</evidence>
<comment type="caution">
    <text evidence="7">The sequence shown here is derived from an EMBL/GenBank/DDBJ whole genome shotgun (WGS) entry which is preliminary data.</text>
</comment>
<keyword evidence="2 4" id="KW-0378">Hydrolase</keyword>
<dbReference type="SUPFAM" id="SSF51445">
    <property type="entry name" value="(Trans)glycosidases"/>
    <property type="match status" value="1"/>
</dbReference>
<keyword evidence="8" id="KW-1185">Reference proteome</keyword>
<dbReference type="EMBL" id="LODL01000021">
    <property type="protein sequence ID" value="KXB30541.1"/>
    <property type="molecule type" value="Genomic_DNA"/>
</dbReference>
<sequence>MKKFFVFLAHVLAFLVLLPTNALAGNTEETVALSHWLLKNRERPALGAQWNGGVKTIGWDDQARITGKEPLVFGVEYYDYGSIEKNLVGRETGVKYLKEKYLAGGIVTLVDHMPNFVTGGNSWDRNGDPLTAVLPGGVAHTEFVAYLDRLASYLKSLTVNGKNVPVLFRPFHEMNGGWFWWGNAKSGEQLVSLWQFCHDYLVREKGVRNLLWVWSPNIDKTASVARFMGYWPGPKYVDVVGLDGYDNTPVPNIANESFVRSFKVVSEIASRFSLPLAFTEIGARPGAQELVDFWDAGVLTALRKDFQGLSYILVWNAEWGPKDGTPAAAGFRRMVESGYLLRLKDVSGVQIYGPGFGR</sequence>
<dbReference type="InterPro" id="IPR022790">
    <property type="entry name" value="GH26_dom"/>
</dbReference>
<feature type="active site" description="Proton donor" evidence="4">
    <location>
        <position position="173"/>
    </location>
</feature>
<feature type="active site" description="Nucleophile" evidence="4">
    <location>
        <position position="280"/>
    </location>
</feature>
<evidence type="ECO:0000256" key="2">
    <source>
        <dbReference type="ARBA" id="ARBA00022801"/>
    </source>
</evidence>
<dbReference type="AlphaFoldDB" id="A0A133XHY2"/>
<protein>
    <recommendedName>
        <fullName evidence="6">GH26 domain-containing protein</fullName>
    </recommendedName>
</protein>
<organism evidence="7 8">
    <name type="scientific">Dechloromonas denitrificans</name>
    <dbReference type="NCBI Taxonomy" id="281362"/>
    <lineage>
        <taxon>Bacteria</taxon>
        <taxon>Pseudomonadati</taxon>
        <taxon>Pseudomonadota</taxon>
        <taxon>Betaproteobacteria</taxon>
        <taxon>Rhodocyclales</taxon>
        <taxon>Azonexaceae</taxon>
        <taxon>Dechloromonas</taxon>
    </lineage>
</organism>
<reference evidence="7 8" key="1">
    <citation type="submission" date="2015-12" db="EMBL/GenBank/DDBJ databases">
        <title>Nitrous oxide reduction kinetics distinguish bacteria harboring typical versus atypical NosZ.</title>
        <authorList>
            <person name="Yoon S."/>
            <person name="Nissen S."/>
            <person name="Park D."/>
            <person name="Sanford R.A."/>
            <person name="Loeffler F.E."/>
        </authorList>
    </citation>
    <scope>NUCLEOTIDE SEQUENCE [LARGE SCALE GENOMIC DNA]</scope>
    <source>
        <strain evidence="7 8">ATCC BAA-841</strain>
    </source>
</reference>
<evidence type="ECO:0000259" key="6">
    <source>
        <dbReference type="PROSITE" id="PS51764"/>
    </source>
</evidence>
<evidence type="ECO:0000256" key="5">
    <source>
        <dbReference type="SAM" id="SignalP"/>
    </source>
</evidence>
<dbReference type="InterPro" id="IPR017853">
    <property type="entry name" value="GH"/>
</dbReference>
<dbReference type="STRING" id="281362.AT959_14535"/>
<dbReference type="PANTHER" id="PTHR40079">
    <property type="entry name" value="MANNAN ENDO-1,4-BETA-MANNOSIDASE E-RELATED"/>
    <property type="match status" value="1"/>
</dbReference>
<dbReference type="InterPro" id="IPR000805">
    <property type="entry name" value="Glyco_hydro_26"/>
</dbReference>
<dbReference type="PROSITE" id="PS51764">
    <property type="entry name" value="GH26"/>
    <property type="match status" value="1"/>
</dbReference>
<keyword evidence="3 4" id="KW-0326">Glycosidase</keyword>
<dbReference type="Proteomes" id="UP000070186">
    <property type="component" value="Unassembled WGS sequence"/>
</dbReference>
<accession>A0A133XHY2</accession>
<gene>
    <name evidence="7" type="ORF">AT959_14535</name>
</gene>
<dbReference type="Gene3D" id="3.20.20.80">
    <property type="entry name" value="Glycosidases"/>
    <property type="match status" value="1"/>
</dbReference>
<evidence type="ECO:0000313" key="7">
    <source>
        <dbReference type="EMBL" id="KXB30541.1"/>
    </source>
</evidence>
<dbReference type="RefSeq" id="WP_066884264.1">
    <property type="nucleotide sequence ID" value="NZ_LODL01000021.1"/>
</dbReference>
<evidence type="ECO:0000313" key="8">
    <source>
        <dbReference type="Proteomes" id="UP000070186"/>
    </source>
</evidence>
<name>A0A133XHY2_9RHOO</name>
<comment type="similarity">
    <text evidence="1 4">Belongs to the glycosyl hydrolase 26 family.</text>
</comment>
<feature type="chain" id="PRO_5007459692" description="GH26 domain-containing protein" evidence="5">
    <location>
        <begin position="25"/>
        <end position="358"/>
    </location>
</feature>
<feature type="domain" description="GH26" evidence="6">
    <location>
        <begin position="28"/>
        <end position="344"/>
    </location>
</feature>
<keyword evidence="5" id="KW-0732">Signal</keyword>
<proteinExistence type="inferred from homology"/>
<dbReference type="PRINTS" id="PR00739">
    <property type="entry name" value="GLHYDRLASE26"/>
</dbReference>
<evidence type="ECO:0000256" key="1">
    <source>
        <dbReference type="ARBA" id="ARBA00007754"/>
    </source>
</evidence>
<dbReference type="PANTHER" id="PTHR40079:SF4">
    <property type="entry name" value="GH26 DOMAIN-CONTAINING PROTEIN-RELATED"/>
    <property type="match status" value="1"/>
</dbReference>
<dbReference type="Pfam" id="PF02156">
    <property type="entry name" value="Glyco_hydro_26"/>
    <property type="match status" value="1"/>
</dbReference>
<dbReference type="GO" id="GO:0006080">
    <property type="term" value="P:substituted mannan metabolic process"/>
    <property type="evidence" value="ECO:0007669"/>
    <property type="project" value="InterPro"/>
</dbReference>
<evidence type="ECO:0000256" key="4">
    <source>
        <dbReference type="PROSITE-ProRule" id="PRU01100"/>
    </source>
</evidence>